<dbReference type="InterPro" id="IPR006073">
    <property type="entry name" value="GTP-bd"/>
</dbReference>
<dbReference type="GO" id="GO:0070124">
    <property type="term" value="P:mitochondrial translational initiation"/>
    <property type="evidence" value="ECO:0007669"/>
    <property type="project" value="EnsemblFungi"/>
</dbReference>
<dbReference type="CDD" id="cd01876">
    <property type="entry name" value="YihA_EngB"/>
    <property type="match status" value="1"/>
</dbReference>
<dbReference type="InterPro" id="IPR019987">
    <property type="entry name" value="GTP-bd_ribosome_bio_YsxC"/>
</dbReference>
<keyword evidence="4" id="KW-0479">Metal-binding</keyword>
<dbReference type="PROSITE" id="PS51706">
    <property type="entry name" value="G_ENGB"/>
    <property type="match status" value="1"/>
</dbReference>
<dbReference type="GeneID" id="5542989"/>
<feature type="domain" description="EngB-type G" evidence="8">
    <location>
        <begin position="142"/>
        <end position="322"/>
    </location>
</feature>
<dbReference type="InterPro" id="IPR052279">
    <property type="entry name" value="EngB_GTPase"/>
</dbReference>
<evidence type="ECO:0000256" key="2">
    <source>
        <dbReference type="ARBA" id="ARBA00009638"/>
    </source>
</evidence>
<dbReference type="NCBIfam" id="TIGR00231">
    <property type="entry name" value="small_GTP"/>
    <property type="match status" value="1"/>
</dbReference>
<dbReference type="AlphaFoldDB" id="A7TS05"/>
<evidence type="ECO:0000256" key="1">
    <source>
        <dbReference type="ARBA" id="ARBA00001946"/>
    </source>
</evidence>
<organism evidence="10">
    <name type="scientific">Vanderwaltozyma polyspora (strain ATCC 22028 / DSM 70294 / BCRC 21397 / CBS 2163 / NBRC 10782 / NRRL Y-8283 / UCD 57-17)</name>
    <name type="common">Kluyveromyces polysporus</name>
    <dbReference type="NCBI Taxonomy" id="436907"/>
    <lineage>
        <taxon>Eukaryota</taxon>
        <taxon>Fungi</taxon>
        <taxon>Dikarya</taxon>
        <taxon>Ascomycota</taxon>
        <taxon>Saccharomycotina</taxon>
        <taxon>Saccharomycetes</taxon>
        <taxon>Saccharomycetales</taxon>
        <taxon>Saccharomycetaceae</taxon>
        <taxon>Vanderwaltozyma</taxon>
    </lineage>
</organism>
<dbReference type="OMA" id="WQGELTM"/>
<dbReference type="Gene3D" id="3.40.50.300">
    <property type="entry name" value="P-loop containing nucleotide triphosphate hydrolases"/>
    <property type="match status" value="1"/>
</dbReference>
<dbReference type="InterPro" id="IPR027417">
    <property type="entry name" value="P-loop_NTPase"/>
</dbReference>
<dbReference type="PANTHER" id="PTHR46498">
    <property type="entry name" value="GTP-BINDING PROTEIN 8"/>
    <property type="match status" value="1"/>
</dbReference>
<name>A7TS05_VANPO</name>
<keyword evidence="10" id="KW-1185">Reference proteome</keyword>
<evidence type="ECO:0000259" key="8">
    <source>
        <dbReference type="PROSITE" id="PS51706"/>
    </source>
</evidence>
<dbReference type="InterPro" id="IPR005225">
    <property type="entry name" value="Small_GTP-bd"/>
</dbReference>
<evidence type="ECO:0000313" key="9">
    <source>
        <dbReference type="EMBL" id="EDO14952.1"/>
    </source>
</evidence>
<reference evidence="9 10" key="1">
    <citation type="journal article" date="2007" name="Proc. Natl. Acad. Sci. U.S.A.">
        <title>Independent sorting-out of thousands of duplicated gene pairs in two yeast species descended from a whole-genome duplication.</title>
        <authorList>
            <person name="Scannell D.R."/>
            <person name="Frank A.C."/>
            <person name="Conant G.C."/>
            <person name="Byrne K.P."/>
            <person name="Woolfit M."/>
            <person name="Wolfe K.H."/>
        </authorList>
    </citation>
    <scope>NUCLEOTIDE SEQUENCE [LARGE SCALE GENOMIC DNA]</scope>
    <source>
        <strain evidence="10">ATCC 22028 / DSM 70294 / BCRC 21397 / CBS 2163 / NBRC 10782 / NRRL Y-8283 / UCD 57-17</strain>
    </source>
</reference>
<dbReference type="GO" id="GO:0099617">
    <property type="term" value="C:matrix side of mitochondrial inner membrane"/>
    <property type="evidence" value="ECO:0007669"/>
    <property type="project" value="EnsemblFungi"/>
</dbReference>
<comment type="cofactor">
    <cofactor evidence="1">
        <name>Mg(2+)</name>
        <dbReference type="ChEBI" id="CHEBI:18420"/>
    </cofactor>
</comment>
<dbReference type="eggNOG" id="KOG2486">
    <property type="taxonomic scope" value="Eukaryota"/>
</dbReference>
<keyword evidence="6" id="KW-0460">Magnesium</keyword>
<sequence length="334" mass="38132">MKVSPVCLYRPSNYVKYNLSLIKDIVSTKTIRNTDDIKVVEPTLKINSLKKQSKKGLEKEKKSNGKPEWTSILGKYNNLRSFATQGNISFSNRFFYTANIKYEWSAFKENEFINDDADIETNENLVEKNASESVVKEKLRNVLPEIAFLGSSNVGKSSLLNSLLTNYQKSTLDKIAWASKRPGFTKSLNFFNIGNRFRLVDTPGYGYNSTSRQGNLTLHYLKNRKELIKCFLLISAEKGLNGNDMNMIEFMAENGVPFELVFTKMDKLKNVTMLEKQIEDNNIMKFPSSPQLLFTNSEVSKKCRKRYGVDYVRLLVLQSAGLPFNVKPLTISKV</sequence>
<evidence type="ECO:0000256" key="4">
    <source>
        <dbReference type="ARBA" id="ARBA00022723"/>
    </source>
</evidence>
<dbReference type="RefSeq" id="XP_001642810.1">
    <property type="nucleotide sequence ID" value="XM_001642760.1"/>
</dbReference>
<dbReference type="Pfam" id="PF01926">
    <property type="entry name" value="MMR_HSR1"/>
    <property type="match status" value="1"/>
</dbReference>
<proteinExistence type="inferred from homology"/>
<evidence type="ECO:0000256" key="7">
    <source>
        <dbReference type="ARBA" id="ARBA00023134"/>
    </source>
</evidence>
<dbReference type="EMBL" id="DS480493">
    <property type="protein sequence ID" value="EDO14952.1"/>
    <property type="molecule type" value="Genomic_DNA"/>
</dbReference>
<evidence type="ECO:0000256" key="5">
    <source>
        <dbReference type="ARBA" id="ARBA00022741"/>
    </source>
</evidence>
<comment type="similarity">
    <text evidence="2">Belongs to the TRAFAC class TrmE-Era-EngA-EngB-Septin-like GTPase superfamily. EngB GTPase family.</text>
</comment>
<dbReference type="PhylomeDB" id="A7TS05"/>
<accession>A7TS05</accession>
<dbReference type="GO" id="GO:0046872">
    <property type="term" value="F:metal ion binding"/>
    <property type="evidence" value="ECO:0007669"/>
    <property type="project" value="UniProtKB-KW"/>
</dbReference>
<dbReference type="KEGG" id="vpo:Kpol_365p8"/>
<dbReference type="GO" id="GO:0070125">
    <property type="term" value="P:mitochondrial translational elongation"/>
    <property type="evidence" value="ECO:0007669"/>
    <property type="project" value="EnsemblFungi"/>
</dbReference>
<dbReference type="Proteomes" id="UP000000267">
    <property type="component" value="Unassembled WGS sequence"/>
</dbReference>
<evidence type="ECO:0000313" key="10">
    <source>
        <dbReference type="Proteomes" id="UP000000267"/>
    </source>
</evidence>
<dbReference type="InParanoid" id="A7TS05"/>
<protein>
    <recommendedName>
        <fullName evidence="3">GTP-binding protein 8</fullName>
    </recommendedName>
</protein>
<keyword evidence="7" id="KW-0342">GTP-binding</keyword>
<gene>
    <name evidence="9" type="ORF">Kpol_365p8</name>
</gene>
<dbReference type="GO" id="GO:0005525">
    <property type="term" value="F:GTP binding"/>
    <property type="evidence" value="ECO:0007669"/>
    <property type="project" value="UniProtKB-KW"/>
</dbReference>
<evidence type="ECO:0000256" key="6">
    <source>
        <dbReference type="ARBA" id="ARBA00022842"/>
    </source>
</evidence>
<dbReference type="FunCoup" id="A7TS05">
    <property type="interactions" value="273"/>
</dbReference>
<dbReference type="HOGENOM" id="CLU_062874_0_0_1"/>
<dbReference type="InterPro" id="IPR030393">
    <property type="entry name" value="G_ENGB_dom"/>
</dbReference>
<dbReference type="OrthoDB" id="391988at2759"/>
<evidence type="ECO:0000256" key="3">
    <source>
        <dbReference type="ARBA" id="ARBA00015370"/>
    </source>
</evidence>
<dbReference type="NCBIfam" id="TIGR03598">
    <property type="entry name" value="GTPase_YsxC"/>
    <property type="match status" value="1"/>
</dbReference>
<keyword evidence="5" id="KW-0547">Nucleotide-binding</keyword>
<dbReference type="STRING" id="436907.A7TS05"/>
<dbReference type="PANTHER" id="PTHR46498:SF1">
    <property type="entry name" value="GTP-BINDING PROTEIN 8"/>
    <property type="match status" value="1"/>
</dbReference>
<dbReference type="SUPFAM" id="SSF52540">
    <property type="entry name" value="P-loop containing nucleoside triphosphate hydrolases"/>
    <property type="match status" value="1"/>
</dbReference>